<sequence>MMKPYAIQKLEPLTVGHISAGTLDRACPKVDVTIDGVVIAGAIVDAGSAVNILSSKLADRLGFELEPVTLIALKLANNSIIRHDGELTDTLITVAQKTKKPMRICARNISTYFLGIIQI</sequence>
<reference evidence="2" key="1">
    <citation type="journal article" date="2024" name="Proc. Natl. Acad. Sci. U.S.A.">
        <title>Extraordinary preservation of gene collinearity over three hundred million years revealed in homosporous lycophytes.</title>
        <authorList>
            <person name="Li C."/>
            <person name="Wickell D."/>
            <person name="Kuo L.Y."/>
            <person name="Chen X."/>
            <person name="Nie B."/>
            <person name="Liao X."/>
            <person name="Peng D."/>
            <person name="Ji J."/>
            <person name="Jenkins J."/>
            <person name="Williams M."/>
            <person name="Shu S."/>
            <person name="Plott C."/>
            <person name="Barry K."/>
            <person name="Rajasekar S."/>
            <person name="Grimwood J."/>
            <person name="Han X."/>
            <person name="Sun S."/>
            <person name="Hou Z."/>
            <person name="He W."/>
            <person name="Dai G."/>
            <person name="Sun C."/>
            <person name="Schmutz J."/>
            <person name="Leebens-Mack J.H."/>
            <person name="Li F.W."/>
            <person name="Wang L."/>
        </authorList>
    </citation>
    <scope>NUCLEOTIDE SEQUENCE [LARGE SCALE GENOMIC DNA]</scope>
    <source>
        <strain evidence="2">cv. PW_Plant_1</strain>
    </source>
</reference>
<comment type="caution">
    <text evidence="1">The sequence shown here is derived from an EMBL/GenBank/DDBJ whole genome shotgun (WGS) entry which is preliminary data.</text>
</comment>
<proteinExistence type="predicted"/>
<dbReference type="EMBL" id="CM055092">
    <property type="protein sequence ID" value="KAJ7570577.1"/>
    <property type="molecule type" value="Genomic_DNA"/>
</dbReference>
<gene>
    <name evidence="1" type="ORF">O6H91_01G126800</name>
</gene>
<evidence type="ECO:0000313" key="1">
    <source>
        <dbReference type="EMBL" id="KAJ7570577.1"/>
    </source>
</evidence>
<accession>A0ACC2EVW8</accession>
<dbReference type="Proteomes" id="UP001162992">
    <property type="component" value="Chromosome 1"/>
</dbReference>
<name>A0ACC2EVW8_DIPCM</name>
<protein>
    <submittedName>
        <fullName evidence="1">Uncharacterized protein</fullName>
    </submittedName>
</protein>
<keyword evidence="2" id="KW-1185">Reference proteome</keyword>
<organism evidence="1 2">
    <name type="scientific">Diphasiastrum complanatum</name>
    <name type="common">Issler's clubmoss</name>
    <name type="synonym">Lycopodium complanatum</name>
    <dbReference type="NCBI Taxonomy" id="34168"/>
    <lineage>
        <taxon>Eukaryota</taxon>
        <taxon>Viridiplantae</taxon>
        <taxon>Streptophyta</taxon>
        <taxon>Embryophyta</taxon>
        <taxon>Tracheophyta</taxon>
        <taxon>Lycopodiopsida</taxon>
        <taxon>Lycopodiales</taxon>
        <taxon>Lycopodiaceae</taxon>
        <taxon>Lycopodioideae</taxon>
        <taxon>Diphasiastrum</taxon>
    </lineage>
</organism>
<evidence type="ECO:0000313" key="2">
    <source>
        <dbReference type="Proteomes" id="UP001162992"/>
    </source>
</evidence>